<organism evidence="2 3">
    <name type="scientific">Aquarana catesbeiana</name>
    <name type="common">American bullfrog</name>
    <name type="synonym">Rana catesbeiana</name>
    <dbReference type="NCBI Taxonomy" id="8400"/>
    <lineage>
        <taxon>Eukaryota</taxon>
        <taxon>Metazoa</taxon>
        <taxon>Chordata</taxon>
        <taxon>Craniata</taxon>
        <taxon>Vertebrata</taxon>
        <taxon>Euteleostomi</taxon>
        <taxon>Amphibia</taxon>
        <taxon>Batrachia</taxon>
        <taxon>Anura</taxon>
        <taxon>Neobatrachia</taxon>
        <taxon>Ranoidea</taxon>
        <taxon>Ranidae</taxon>
        <taxon>Aquarana</taxon>
    </lineage>
</organism>
<evidence type="ECO:0000256" key="1">
    <source>
        <dbReference type="SAM" id="Coils"/>
    </source>
</evidence>
<feature type="coiled-coil region" evidence="1">
    <location>
        <begin position="98"/>
        <end position="125"/>
    </location>
</feature>
<evidence type="ECO:0000313" key="3">
    <source>
        <dbReference type="Proteomes" id="UP000228934"/>
    </source>
</evidence>
<dbReference type="Proteomes" id="UP000228934">
    <property type="component" value="Unassembled WGS sequence"/>
</dbReference>
<dbReference type="EMBL" id="KV969744">
    <property type="protein sequence ID" value="PIO16114.1"/>
    <property type="molecule type" value="Genomic_DNA"/>
</dbReference>
<name>A0A2G9QKJ3_AQUCT</name>
<gene>
    <name evidence="2" type="ORF">AB205_0056150</name>
</gene>
<keyword evidence="3" id="KW-1185">Reference proteome</keyword>
<keyword evidence="1" id="KW-0175">Coiled coil</keyword>
<dbReference type="OrthoDB" id="9882600at2759"/>
<sequence>MKLVYTYVKKYASANYHSCADEPLKSQCKVLLSQCQQHNSRLLEKERLANEIAVLLRIKCISEQMEGKREAERRCLGEDIEEINENLLKIATASSSEKDELRATASNLSERNSELQEQLQRCSMDCDMKSKLLESLQIKVSGMEELILGEFNALESPVSLSNKFEALVLKFHLSNEDACSFLKAWLPGPLAGQLSAQVNDNLADAEVRRKELQHIVDSRDNGMSDLQLIKLRRGDDPILFCSEYLALYTKVFNCPDLLEDDTSFIYSMANKCYVSYPTRMALRNARSYQNFVNILRDFCQGSSDREYGSKAGVSVISRGTGRQRECRHSK</sequence>
<accession>A0A2G9QKJ3</accession>
<dbReference type="AlphaFoldDB" id="A0A2G9QKJ3"/>
<reference evidence="3" key="1">
    <citation type="journal article" date="2017" name="Nat. Commun.">
        <title>The North American bullfrog draft genome provides insight into hormonal regulation of long noncoding RNA.</title>
        <authorList>
            <person name="Hammond S.A."/>
            <person name="Warren R.L."/>
            <person name="Vandervalk B.P."/>
            <person name="Kucuk E."/>
            <person name="Khan H."/>
            <person name="Gibb E.A."/>
            <person name="Pandoh P."/>
            <person name="Kirk H."/>
            <person name="Zhao Y."/>
            <person name="Jones M."/>
            <person name="Mungall A.J."/>
            <person name="Coope R."/>
            <person name="Pleasance S."/>
            <person name="Moore R.A."/>
            <person name="Holt R.A."/>
            <person name="Round J.M."/>
            <person name="Ohora S."/>
            <person name="Walle B.V."/>
            <person name="Veldhoen N."/>
            <person name="Helbing C.C."/>
            <person name="Birol I."/>
        </authorList>
    </citation>
    <scope>NUCLEOTIDE SEQUENCE [LARGE SCALE GENOMIC DNA]</scope>
</reference>
<proteinExistence type="predicted"/>
<protein>
    <submittedName>
        <fullName evidence="2">Uncharacterized protein</fullName>
    </submittedName>
</protein>
<evidence type="ECO:0000313" key="2">
    <source>
        <dbReference type="EMBL" id="PIO16114.1"/>
    </source>
</evidence>